<dbReference type="OrthoDB" id="10268090at2759"/>
<dbReference type="Proteomes" id="UP000613177">
    <property type="component" value="Unassembled WGS sequence"/>
</dbReference>
<dbReference type="Gene3D" id="3.40.50.720">
    <property type="entry name" value="NAD(P)-binding Rossmann-like Domain"/>
    <property type="match status" value="1"/>
</dbReference>
<dbReference type="EMBL" id="JAEPRE010000019">
    <property type="protein sequence ID" value="KAG2236336.1"/>
    <property type="molecule type" value="Genomic_DNA"/>
</dbReference>
<dbReference type="PANTHER" id="PTHR12286:SF5">
    <property type="entry name" value="SACCHAROPINE DEHYDROGENASE-LIKE OXIDOREDUCTASE"/>
    <property type="match status" value="1"/>
</dbReference>
<accession>A0A8H7SWH9</accession>
<evidence type="ECO:0000259" key="3">
    <source>
        <dbReference type="Pfam" id="PF03435"/>
    </source>
</evidence>
<feature type="transmembrane region" description="Helical" evidence="2">
    <location>
        <begin position="279"/>
        <end position="300"/>
    </location>
</feature>
<evidence type="ECO:0000313" key="5">
    <source>
        <dbReference type="Proteomes" id="UP000613177"/>
    </source>
</evidence>
<dbReference type="GO" id="GO:0005739">
    <property type="term" value="C:mitochondrion"/>
    <property type="evidence" value="ECO:0007669"/>
    <property type="project" value="TreeGrafter"/>
</dbReference>
<dbReference type="GO" id="GO:0005886">
    <property type="term" value="C:plasma membrane"/>
    <property type="evidence" value="ECO:0007669"/>
    <property type="project" value="TreeGrafter"/>
</dbReference>
<reference evidence="4" key="1">
    <citation type="submission" date="2021-01" db="EMBL/GenBank/DDBJ databases">
        <title>Metabolic potential, ecology and presence of endohyphal bacteria is reflected in genomic diversity of Mucoromycotina.</title>
        <authorList>
            <person name="Muszewska A."/>
            <person name="Okrasinska A."/>
            <person name="Steczkiewicz K."/>
            <person name="Drgas O."/>
            <person name="Orlowska M."/>
            <person name="Perlinska-Lenart U."/>
            <person name="Aleksandrzak-Piekarczyk T."/>
            <person name="Szatraj K."/>
            <person name="Zielenkiewicz U."/>
            <person name="Pilsyk S."/>
            <person name="Malc E."/>
            <person name="Mieczkowski P."/>
            <person name="Kruszewska J.S."/>
            <person name="Biernat P."/>
            <person name="Pawlowska J."/>
        </authorList>
    </citation>
    <scope>NUCLEOTIDE SEQUENCE</scope>
    <source>
        <strain evidence="4">WA0000018081</strain>
    </source>
</reference>
<proteinExistence type="inferred from homology"/>
<feature type="domain" description="Saccharopine dehydrogenase NADP binding" evidence="3">
    <location>
        <begin position="11"/>
        <end position="142"/>
    </location>
</feature>
<dbReference type="AlphaFoldDB" id="A0A8H7SWH9"/>
<dbReference type="InterPro" id="IPR005097">
    <property type="entry name" value="Sacchrp_dh_NADP-bd"/>
</dbReference>
<dbReference type="SUPFAM" id="SSF51735">
    <property type="entry name" value="NAD(P)-binding Rossmann-fold domains"/>
    <property type="match status" value="1"/>
</dbReference>
<comment type="caution">
    <text evidence="4">The sequence shown here is derived from an EMBL/GenBank/DDBJ whole genome shotgun (WGS) entry which is preliminary data.</text>
</comment>
<dbReference type="Pfam" id="PF03435">
    <property type="entry name" value="Sacchrp_dh_NADP"/>
    <property type="match status" value="1"/>
</dbReference>
<dbReference type="PANTHER" id="PTHR12286">
    <property type="entry name" value="SACCHAROPINE DEHYDROGENASE-LIKE OXIDOREDUCTASE"/>
    <property type="match status" value="1"/>
</dbReference>
<name>A0A8H7SWH9_9FUNG</name>
<evidence type="ECO:0000313" key="4">
    <source>
        <dbReference type="EMBL" id="KAG2236336.1"/>
    </source>
</evidence>
<protein>
    <recommendedName>
        <fullName evidence="3">Saccharopine dehydrogenase NADP binding domain-containing protein</fullName>
    </recommendedName>
</protein>
<dbReference type="InterPro" id="IPR036291">
    <property type="entry name" value="NAD(P)-bd_dom_sf"/>
</dbReference>
<comment type="similarity">
    <text evidence="1">Belongs to the saccharopine dehydrogenase family.</text>
</comment>
<dbReference type="GO" id="GO:0005811">
    <property type="term" value="C:lipid droplet"/>
    <property type="evidence" value="ECO:0007669"/>
    <property type="project" value="TreeGrafter"/>
</dbReference>
<keyword evidence="2" id="KW-0472">Membrane</keyword>
<evidence type="ECO:0000256" key="1">
    <source>
        <dbReference type="ARBA" id="ARBA00038048"/>
    </source>
</evidence>
<sequence>MTDYNQRKYDIVVFGATGFTGALTCEYLAEIKDDKLSWALAGRNLGKLEQVKDRLIKIDPSLKDIELLIADSTQPESLDLVLSQTRVVISTVGPFAKYGTPLVEACIRQRTHYVDTTGEYTFIKQIIDRFDTEAKESGVMIVPTCGFDSIPSDLGVFMLSDYVHKKYHLDLASVKNSLVRVSGGYSGGTILSILGMLADKSLSAQDQINPYLLATRQGIDKAALPLMTRDHDFGNKWQSFFLMAPINEKVVRRSWSIWSDRGQGYGKLFSYKESMTMKFLPALLFTTFLYTVVPIAALLFKVPFFAEKMTDAFATAGDGPDAEKRAKGGFEFQLVGTAESEPYDEQVRVRGTVRGFRDPGYGDTCRMVAESALSIIRSFNEIPGKEGGILTPATAFGNVLLDRLRQNQGMVFEVEDIQ</sequence>
<keyword evidence="2" id="KW-0812">Transmembrane</keyword>
<gene>
    <name evidence="4" type="ORF">INT48_001400</name>
</gene>
<dbReference type="InterPro" id="IPR051276">
    <property type="entry name" value="Saccharopine_DH-like_oxidrdct"/>
</dbReference>
<organism evidence="4 5">
    <name type="scientific">Thamnidium elegans</name>
    <dbReference type="NCBI Taxonomy" id="101142"/>
    <lineage>
        <taxon>Eukaryota</taxon>
        <taxon>Fungi</taxon>
        <taxon>Fungi incertae sedis</taxon>
        <taxon>Mucoromycota</taxon>
        <taxon>Mucoromycotina</taxon>
        <taxon>Mucoromycetes</taxon>
        <taxon>Mucorales</taxon>
        <taxon>Mucorineae</taxon>
        <taxon>Mucoraceae</taxon>
        <taxon>Thamnidium</taxon>
    </lineage>
</organism>
<dbReference type="GO" id="GO:0009247">
    <property type="term" value="P:glycolipid biosynthetic process"/>
    <property type="evidence" value="ECO:0007669"/>
    <property type="project" value="TreeGrafter"/>
</dbReference>
<keyword evidence="2" id="KW-1133">Transmembrane helix</keyword>
<keyword evidence="5" id="KW-1185">Reference proteome</keyword>
<evidence type="ECO:0000256" key="2">
    <source>
        <dbReference type="SAM" id="Phobius"/>
    </source>
</evidence>